<reference evidence="1" key="1">
    <citation type="journal article" date="2020" name="Fungal Divers.">
        <title>Resolving the Mortierellaceae phylogeny through synthesis of multi-gene phylogenetics and phylogenomics.</title>
        <authorList>
            <person name="Vandepol N."/>
            <person name="Liber J."/>
            <person name="Desiro A."/>
            <person name="Na H."/>
            <person name="Kennedy M."/>
            <person name="Barry K."/>
            <person name="Grigoriev I.V."/>
            <person name="Miller A.N."/>
            <person name="O'Donnell K."/>
            <person name="Stajich J.E."/>
            <person name="Bonito G."/>
        </authorList>
    </citation>
    <scope>NUCLEOTIDE SEQUENCE</scope>
    <source>
        <strain evidence="1">KOD948</strain>
    </source>
</reference>
<sequence length="229" mass="27034">MPPPSRPILPATDAASQGATKKRVAELNWQEKLDLIYKWDAWSAKWRQFIENTEPQMSVFAKEHNIRVSYLKGLVERRESLEAITRTLSGATEKRHRLVDRPFLPVENIVKQWLRYFRDRLIPIDITILRLLANDVYNTWESAIGPLTDNKGNPPSWSEKWAHNFMVHWDIHYYKMVGEASSVDLEAIGPEVQKIMERLDRYELDDIYNCDESGLYLKWMSHWTLDYLK</sequence>
<evidence type="ECO:0008006" key="3">
    <source>
        <dbReference type="Google" id="ProtNLM"/>
    </source>
</evidence>
<comment type="caution">
    <text evidence="1">The sequence shown here is derived from an EMBL/GenBank/DDBJ whole genome shotgun (WGS) entry which is preliminary data.</text>
</comment>
<keyword evidence="2" id="KW-1185">Reference proteome</keyword>
<dbReference type="EMBL" id="JAAAJA010001984">
    <property type="protein sequence ID" value="KAG0244708.1"/>
    <property type="molecule type" value="Genomic_DNA"/>
</dbReference>
<dbReference type="AlphaFoldDB" id="A0A9P6TUG8"/>
<proteinExistence type="predicted"/>
<evidence type="ECO:0000313" key="1">
    <source>
        <dbReference type="EMBL" id="KAG0244708.1"/>
    </source>
</evidence>
<evidence type="ECO:0000313" key="2">
    <source>
        <dbReference type="Proteomes" id="UP000726737"/>
    </source>
</evidence>
<feature type="non-terminal residue" evidence="1">
    <location>
        <position position="229"/>
    </location>
</feature>
<dbReference type="OrthoDB" id="2447222at2759"/>
<name>A0A9P6TUG8_9FUNG</name>
<protein>
    <recommendedName>
        <fullName evidence="3">Transposase</fullName>
    </recommendedName>
</protein>
<gene>
    <name evidence="1" type="ORF">BG011_002874</name>
</gene>
<dbReference type="Proteomes" id="UP000726737">
    <property type="component" value="Unassembled WGS sequence"/>
</dbReference>
<organism evidence="1 2">
    <name type="scientific">Mortierella polycephala</name>
    <dbReference type="NCBI Taxonomy" id="41804"/>
    <lineage>
        <taxon>Eukaryota</taxon>
        <taxon>Fungi</taxon>
        <taxon>Fungi incertae sedis</taxon>
        <taxon>Mucoromycota</taxon>
        <taxon>Mortierellomycotina</taxon>
        <taxon>Mortierellomycetes</taxon>
        <taxon>Mortierellales</taxon>
        <taxon>Mortierellaceae</taxon>
        <taxon>Mortierella</taxon>
    </lineage>
</organism>
<accession>A0A9P6TUG8</accession>